<dbReference type="AlphaFoldDB" id="A0A9X0CTP3"/>
<name>A0A9X0CTP3_9CNID</name>
<protein>
    <submittedName>
        <fullName evidence="2">rRNA primary transcript metabolism protein</fullName>
    </submittedName>
</protein>
<feature type="region of interest" description="Disordered" evidence="1">
    <location>
        <begin position="1"/>
        <end position="26"/>
    </location>
</feature>
<dbReference type="GO" id="GO:0042254">
    <property type="term" value="P:ribosome biogenesis"/>
    <property type="evidence" value="ECO:0007669"/>
    <property type="project" value="TreeGrafter"/>
</dbReference>
<organism evidence="2 3">
    <name type="scientific">Desmophyllum pertusum</name>
    <dbReference type="NCBI Taxonomy" id="174260"/>
    <lineage>
        <taxon>Eukaryota</taxon>
        <taxon>Metazoa</taxon>
        <taxon>Cnidaria</taxon>
        <taxon>Anthozoa</taxon>
        <taxon>Hexacorallia</taxon>
        <taxon>Scleractinia</taxon>
        <taxon>Caryophylliina</taxon>
        <taxon>Caryophylliidae</taxon>
        <taxon>Desmophyllum</taxon>
    </lineage>
</organism>
<dbReference type="OrthoDB" id="160374at2759"/>
<reference evidence="2" key="1">
    <citation type="submission" date="2023-01" db="EMBL/GenBank/DDBJ databases">
        <title>Genome assembly of the deep-sea coral Lophelia pertusa.</title>
        <authorList>
            <person name="Herrera S."/>
            <person name="Cordes E."/>
        </authorList>
    </citation>
    <scope>NUCLEOTIDE SEQUENCE</scope>
    <source>
        <strain evidence="2">USNM1676648</strain>
        <tissue evidence="2">Polyp</tissue>
    </source>
</reference>
<sequence length="207" mass="23558">MSEYPQALKVREEKPTDSDEPVSKKPRISSYPKLLLIRCGKCQVPLQEKGNLSTSAVEFDFFTEICQMMGILNSKCRNATSSIFTLLHQLLECILRHDIYQISDDSLNGSVQFSWFKNIVEVLIQTEVPCDAVFQCLGVLLRLNHSLLEPHLETVWTMLWKTRCTTGDARHSLMTSLISTYVKLRQFEKLVCNFGVSEKSGSIHILA</sequence>
<gene>
    <name evidence="2" type="primary">URB2_1</name>
    <name evidence="2" type="ORF">OS493_001969</name>
</gene>
<keyword evidence="3" id="KW-1185">Reference proteome</keyword>
<dbReference type="PANTHER" id="PTHR15682">
    <property type="entry name" value="UNHEALTHY RIBOSOME BIOGENESIS PROTEIN 2 HOMOLOG"/>
    <property type="match status" value="1"/>
</dbReference>
<feature type="compositionally biased region" description="Basic and acidic residues" evidence="1">
    <location>
        <begin position="9"/>
        <end position="23"/>
    </location>
</feature>
<comment type="caution">
    <text evidence="2">The sequence shown here is derived from an EMBL/GenBank/DDBJ whole genome shotgun (WGS) entry which is preliminary data.</text>
</comment>
<dbReference type="GO" id="GO:0005730">
    <property type="term" value="C:nucleolus"/>
    <property type="evidence" value="ECO:0007669"/>
    <property type="project" value="TreeGrafter"/>
</dbReference>
<accession>A0A9X0CTP3</accession>
<dbReference type="InterPro" id="IPR052609">
    <property type="entry name" value="Ribosome_Biogenesis_Reg"/>
</dbReference>
<dbReference type="EMBL" id="MU826826">
    <property type="protein sequence ID" value="KAJ7375225.1"/>
    <property type="molecule type" value="Genomic_DNA"/>
</dbReference>
<dbReference type="Proteomes" id="UP001163046">
    <property type="component" value="Unassembled WGS sequence"/>
</dbReference>
<evidence type="ECO:0000313" key="2">
    <source>
        <dbReference type="EMBL" id="KAJ7375225.1"/>
    </source>
</evidence>
<evidence type="ECO:0000256" key="1">
    <source>
        <dbReference type="SAM" id="MobiDB-lite"/>
    </source>
</evidence>
<proteinExistence type="predicted"/>
<evidence type="ECO:0000313" key="3">
    <source>
        <dbReference type="Proteomes" id="UP001163046"/>
    </source>
</evidence>
<dbReference type="PANTHER" id="PTHR15682:SF2">
    <property type="entry name" value="UNHEALTHY RIBOSOME BIOGENESIS PROTEIN 2 HOMOLOG"/>
    <property type="match status" value="1"/>
</dbReference>